<evidence type="ECO:0000313" key="2">
    <source>
        <dbReference type="Proteomes" id="UP000292958"/>
    </source>
</evidence>
<dbReference type="AlphaFoldDB" id="A0A4Q7YGL7"/>
<dbReference type="EMBL" id="SHKW01000002">
    <property type="protein sequence ID" value="RZU35641.1"/>
    <property type="molecule type" value="Genomic_DNA"/>
</dbReference>
<organism evidence="1 2">
    <name type="scientific">Edaphobacter modestus</name>
    <dbReference type="NCBI Taxonomy" id="388466"/>
    <lineage>
        <taxon>Bacteria</taxon>
        <taxon>Pseudomonadati</taxon>
        <taxon>Acidobacteriota</taxon>
        <taxon>Terriglobia</taxon>
        <taxon>Terriglobales</taxon>
        <taxon>Acidobacteriaceae</taxon>
        <taxon>Edaphobacter</taxon>
    </lineage>
</organism>
<proteinExistence type="predicted"/>
<name>A0A4Q7YGL7_9BACT</name>
<dbReference type="Proteomes" id="UP000292958">
    <property type="component" value="Unassembled WGS sequence"/>
</dbReference>
<keyword evidence="2" id="KW-1185">Reference proteome</keyword>
<gene>
    <name evidence="1" type="ORF">BDD14_5726</name>
</gene>
<evidence type="ECO:0000313" key="1">
    <source>
        <dbReference type="EMBL" id="RZU35641.1"/>
    </source>
</evidence>
<comment type="caution">
    <text evidence="1">The sequence shown here is derived from an EMBL/GenBank/DDBJ whole genome shotgun (WGS) entry which is preliminary data.</text>
</comment>
<dbReference type="RefSeq" id="WP_130424039.1">
    <property type="nucleotide sequence ID" value="NZ_SHKW01000002.1"/>
</dbReference>
<sequence>MNDGAIDKEAFLSLWKLDDLPACDEGMGLARRFLLRAGEAVDKLDQTDVIATRNALIRAHKELTAHRSECPKCNEVDAPVHQLM</sequence>
<reference evidence="1 2" key="1">
    <citation type="submission" date="2019-02" db="EMBL/GenBank/DDBJ databases">
        <title>Genomic Encyclopedia of Archaeal and Bacterial Type Strains, Phase II (KMG-II): from individual species to whole genera.</title>
        <authorList>
            <person name="Goeker M."/>
        </authorList>
    </citation>
    <scope>NUCLEOTIDE SEQUENCE [LARGE SCALE GENOMIC DNA]</scope>
    <source>
        <strain evidence="1 2">DSM 18101</strain>
    </source>
</reference>
<accession>A0A4Q7YGL7</accession>
<dbReference type="OrthoDB" id="123192at2"/>
<protein>
    <submittedName>
        <fullName evidence="1">Uncharacterized protein</fullName>
    </submittedName>
</protein>